<keyword evidence="5 6" id="KW-0472">Membrane</keyword>
<sequence>MLDIAAVSGLSVAIGLWAAYALGLNLGLGPLSQHMIDHIALLVVAAPVAAWLLRTKLPAVSRRGFVLIVALHIGLIWTWHLPPVLHAAQGGHTLHVAMCVSLFAVGVAFWHAIIGLGRDRWQAVAALLLTGKLFCLFAALLVFSPRVLYAGLAHAHHADPGAMTGIADQQMAGVIMLAICPLAYVATGIFIAARWILDIERASPQPALRAASLRSGN</sequence>
<feature type="transmembrane region" description="Helical" evidence="6">
    <location>
        <begin position="31"/>
        <end position="53"/>
    </location>
</feature>
<dbReference type="KEGG" id="hni:W911_16235"/>
<proteinExistence type="predicted"/>
<feature type="transmembrane region" description="Helical" evidence="6">
    <location>
        <begin position="65"/>
        <end position="82"/>
    </location>
</feature>
<dbReference type="STRING" id="1029756.W911_16235"/>
<keyword evidence="4 6" id="KW-1133">Transmembrane helix</keyword>
<comment type="subcellular location">
    <subcellularLocation>
        <location evidence="1">Cell membrane</location>
        <topology evidence="1">Multi-pass membrane protein</topology>
    </subcellularLocation>
</comment>
<feature type="transmembrane region" description="Helical" evidence="6">
    <location>
        <begin position="171"/>
        <end position="197"/>
    </location>
</feature>
<evidence type="ECO:0000256" key="4">
    <source>
        <dbReference type="ARBA" id="ARBA00022989"/>
    </source>
</evidence>
<feature type="transmembrane region" description="Helical" evidence="6">
    <location>
        <begin position="123"/>
        <end position="143"/>
    </location>
</feature>
<dbReference type="HOGENOM" id="CLU_054944_3_0_5"/>
<dbReference type="AlphaFoldDB" id="V5SFE4"/>
<keyword evidence="8" id="KW-1185">Reference proteome</keyword>
<keyword evidence="2" id="KW-1003">Cell membrane</keyword>
<evidence type="ECO:0000256" key="3">
    <source>
        <dbReference type="ARBA" id="ARBA00022692"/>
    </source>
</evidence>
<dbReference type="GO" id="GO:0005886">
    <property type="term" value="C:plasma membrane"/>
    <property type="evidence" value="ECO:0007669"/>
    <property type="project" value="UniProtKB-SubCell"/>
</dbReference>
<evidence type="ECO:0000256" key="2">
    <source>
        <dbReference type="ARBA" id="ARBA00022475"/>
    </source>
</evidence>
<dbReference type="InterPro" id="IPR019108">
    <property type="entry name" value="Caa3_assmbl_CtaG-rel"/>
</dbReference>
<dbReference type="PATRIC" id="fig|1029756.8.peg.3383"/>
<gene>
    <name evidence="7" type="ORF">W911_16235</name>
</gene>
<dbReference type="Proteomes" id="UP000018542">
    <property type="component" value="Chromosome"/>
</dbReference>
<evidence type="ECO:0000256" key="6">
    <source>
        <dbReference type="SAM" id="Phobius"/>
    </source>
</evidence>
<reference evidence="7 8" key="1">
    <citation type="journal article" date="2014" name="Genome Announc.">
        <title>Complete Genome Sequence of Hyphomicrobium nitrativorans Strain NL23, a Denitrifying Bacterium Isolated from Biofilm of a Methanol-Fed Denitrification System Treating Seawater at the Montreal Biodome.</title>
        <authorList>
            <person name="Martineau C."/>
            <person name="Villeneuve C."/>
            <person name="Mauffrey F."/>
            <person name="Villemur R."/>
        </authorList>
    </citation>
    <scope>NUCLEOTIDE SEQUENCE [LARGE SCALE GENOMIC DNA]</scope>
    <source>
        <strain evidence="7">NL23</strain>
    </source>
</reference>
<dbReference type="EMBL" id="CP006912">
    <property type="protein sequence ID" value="AHB49601.1"/>
    <property type="molecule type" value="Genomic_DNA"/>
</dbReference>
<accession>V5SFE4</accession>
<feature type="transmembrane region" description="Helical" evidence="6">
    <location>
        <begin position="94"/>
        <end position="116"/>
    </location>
</feature>
<dbReference type="Pfam" id="PF09678">
    <property type="entry name" value="Caa3_CtaG"/>
    <property type="match status" value="1"/>
</dbReference>
<evidence type="ECO:0000256" key="5">
    <source>
        <dbReference type="ARBA" id="ARBA00023136"/>
    </source>
</evidence>
<name>V5SFE4_9HYPH</name>
<evidence type="ECO:0000313" key="7">
    <source>
        <dbReference type="EMBL" id="AHB49601.1"/>
    </source>
</evidence>
<evidence type="ECO:0000313" key="8">
    <source>
        <dbReference type="Proteomes" id="UP000018542"/>
    </source>
</evidence>
<evidence type="ECO:0000256" key="1">
    <source>
        <dbReference type="ARBA" id="ARBA00004651"/>
    </source>
</evidence>
<keyword evidence="3 6" id="KW-0812">Transmembrane</keyword>
<organism evidence="7 8">
    <name type="scientific">Hyphomicrobium nitrativorans NL23</name>
    <dbReference type="NCBI Taxonomy" id="1029756"/>
    <lineage>
        <taxon>Bacteria</taxon>
        <taxon>Pseudomonadati</taxon>
        <taxon>Pseudomonadota</taxon>
        <taxon>Alphaproteobacteria</taxon>
        <taxon>Hyphomicrobiales</taxon>
        <taxon>Hyphomicrobiaceae</taxon>
        <taxon>Hyphomicrobium</taxon>
    </lineage>
</organism>
<protein>
    <submittedName>
        <fullName evidence="7">Cytochrome C oxidase assembly protein</fullName>
    </submittedName>
</protein>